<protein>
    <submittedName>
        <fullName evidence="4">1-acyl-sn-glycerol-3-phosphate acyltransferase</fullName>
    </submittedName>
</protein>
<dbReference type="Pfam" id="PF01553">
    <property type="entry name" value="Acyltransferase"/>
    <property type="match status" value="1"/>
</dbReference>
<evidence type="ECO:0000256" key="1">
    <source>
        <dbReference type="ARBA" id="ARBA00022679"/>
    </source>
</evidence>
<gene>
    <name evidence="4" type="ORF">DP114_28390</name>
</gene>
<dbReference type="CDD" id="cd07989">
    <property type="entry name" value="LPLAT_AGPAT-like"/>
    <property type="match status" value="1"/>
</dbReference>
<sequence>MTVNSPLEVSRWLLAALSTKMFRYYEDRIPQDASVLVVSNHRSFMDAPILMAALSSSIRFACHHYMGQVPIMREIVTGQLGCFPLEEANQHRQQSFFQQSQLLLQSKQIVGVFPEGTKPMVEFTQPNRVGEFERGFAHLALRARVRDLAILPIAIASLEEVNTSAVPLRVLSLFDPSEPLFNQSGWHPLVTYQRVAVLIGHPYWIKPLQKEKYQGKKARTMVTELTNHCHSEIANLLREGCY</sequence>
<evidence type="ECO:0000313" key="4">
    <source>
        <dbReference type="EMBL" id="QDL11292.1"/>
    </source>
</evidence>
<dbReference type="PANTHER" id="PTHR10434:SF66">
    <property type="entry name" value="PHOSPHOLIPID_GLYCEROL ACYLTRANSFERASE DOMAIN-CONTAINING PROTEIN"/>
    <property type="match status" value="1"/>
</dbReference>
<dbReference type="AlphaFoldDB" id="A0A856ML71"/>
<dbReference type="PANTHER" id="PTHR10434">
    <property type="entry name" value="1-ACYL-SN-GLYCEROL-3-PHOSPHATE ACYLTRANSFERASE"/>
    <property type="match status" value="1"/>
</dbReference>
<accession>A0A856ML71</accession>
<dbReference type="SUPFAM" id="SSF69593">
    <property type="entry name" value="Glycerol-3-phosphate (1)-acyltransferase"/>
    <property type="match status" value="1"/>
</dbReference>
<dbReference type="GO" id="GO:0006654">
    <property type="term" value="P:phosphatidic acid biosynthetic process"/>
    <property type="evidence" value="ECO:0007669"/>
    <property type="project" value="TreeGrafter"/>
</dbReference>
<organism evidence="4 5">
    <name type="scientific">Brasilonema sennae CENA114</name>
    <dbReference type="NCBI Taxonomy" id="415709"/>
    <lineage>
        <taxon>Bacteria</taxon>
        <taxon>Bacillati</taxon>
        <taxon>Cyanobacteriota</taxon>
        <taxon>Cyanophyceae</taxon>
        <taxon>Nostocales</taxon>
        <taxon>Scytonemataceae</taxon>
        <taxon>Brasilonema</taxon>
        <taxon>Bromeliae group (in: Brasilonema)</taxon>
    </lineage>
</organism>
<keyword evidence="1 4" id="KW-0808">Transferase</keyword>
<feature type="domain" description="Phospholipid/glycerol acyltransferase" evidence="3">
    <location>
        <begin position="35"/>
        <end position="158"/>
    </location>
</feature>
<evidence type="ECO:0000256" key="2">
    <source>
        <dbReference type="ARBA" id="ARBA00023315"/>
    </source>
</evidence>
<dbReference type="EMBL" id="CP030118">
    <property type="protein sequence ID" value="QDL11292.1"/>
    <property type="molecule type" value="Genomic_DNA"/>
</dbReference>
<dbReference type="RefSeq" id="WP_169266082.1">
    <property type="nucleotide sequence ID" value="NZ_CAWOXK010000001.1"/>
</dbReference>
<dbReference type="GO" id="GO:0003841">
    <property type="term" value="F:1-acylglycerol-3-phosphate O-acyltransferase activity"/>
    <property type="evidence" value="ECO:0007669"/>
    <property type="project" value="TreeGrafter"/>
</dbReference>
<dbReference type="KEGG" id="bsen:DP114_28390"/>
<proteinExistence type="predicted"/>
<keyword evidence="2 4" id="KW-0012">Acyltransferase</keyword>
<evidence type="ECO:0000313" key="5">
    <source>
        <dbReference type="Proteomes" id="UP000503129"/>
    </source>
</evidence>
<dbReference type="InterPro" id="IPR002123">
    <property type="entry name" value="Plipid/glycerol_acylTrfase"/>
</dbReference>
<reference evidence="4 5" key="1">
    <citation type="submission" date="2018-06" db="EMBL/GenBank/DDBJ databases">
        <title>Comparative genomics of Brasilonema spp. strains.</title>
        <authorList>
            <person name="Alvarenga D.O."/>
            <person name="Fiore M.F."/>
            <person name="Varani A.M."/>
        </authorList>
    </citation>
    <scope>NUCLEOTIDE SEQUENCE [LARGE SCALE GENOMIC DNA]</scope>
    <source>
        <strain evidence="4 5">CENA114</strain>
    </source>
</reference>
<dbReference type="Proteomes" id="UP000503129">
    <property type="component" value="Chromosome"/>
</dbReference>
<dbReference type="SMART" id="SM00563">
    <property type="entry name" value="PlsC"/>
    <property type="match status" value="1"/>
</dbReference>
<keyword evidence="5" id="KW-1185">Reference proteome</keyword>
<evidence type="ECO:0000259" key="3">
    <source>
        <dbReference type="SMART" id="SM00563"/>
    </source>
</evidence>
<name>A0A856ML71_9CYAN</name>